<comment type="caution">
    <text evidence="1">The sequence shown here is derived from an EMBL/GenBank/DDBJ whole genome shotgun (WGS) entry which is preliminary data.</text>
</comment>
<reference evidence="1 2" key="1">
    <citation type="submission" date="2012-12" db="EMBL/GenBank/DDBJ databases">
        <title>Genome Assembly of Photobacterium sp. AK15.</title>
        <authorList>
            <person name="Khatri I."/>
            <person name="Vaidya B."/>
            <person name="Srinivas T.N.R."/>
            <person name="Subramanian S."/>
            <person name="Pinnaka A."/>
        </authorList>
    </citation>
    <scope>NUCLEOTIDE SEQUENCE [LARGE SCALE GENOMIC DNA]</scope>
    <source>
        <strain evidence="1 2">AK15</strain>
    </source>
</reference>
<evidence type="ECO:0000313" key="2">
    <source>
        <dbReference type="Proteomes" id="UP000011134"/>
    </source>
</evidence>
<gene>
    <name evidence="1" type="ORF">C942_00486</name>
</gene>
<dbReference type="EMBL" id="AMZO01000013">
    <property type="protein sequence ID" value="ELR66044.1"/>
    <property type="molecule type" value="Genomic_DNA"/>
</dbReference>
<protein>
    <submittedName>
        <fullName evidence="1">Uncharacterized protein</fullName>
    </submittedName>
</protein>
<organism evidence="1 2">
    <name type="scientific">Photobacterium marinum</name>
    <dbReference type="NCBI Taxonomy" id="1056511"/>
    <lineage>
        <taxon>Bacteria</taxon>
        <taxon>Pseudomonadati</taxon>
        <taxon>Pseudomonadota</taxon>
        <taxon>Gammaproteobacteria</taxon>
        <taxon>Vibrionales</taxon>
        <taxon>Vibrionaceae</taxon>
        <taxon>Photobacterium</taxon>
    </lineage>
</organism>
<dbReference type="Proteomes" id="UP000011134">
    <property type="component" value="Unassembled WGS sequence"/>
</dbReference>
<keyword evidence="2" id="KW-1185">Reference proteome</keyword>
<name>L8JET7_9GAMM</name>
<dbReference type="AlphaFoldDB" id="L8JET7"/>
<evidence type="ECO:0000313" key="1">
    <source>
        <dbReference type="EMBL" id="ELR66044.1"/>
    </source>
</evidence>
<dbReference type="PATRIC" id="fig|1056511.3.peg.1975"/>
<proteinExistence type="predicted"/>
<accession>L8JET7</accession>
<sequence>MLTARVYADCDIQAIYDGFRHSFEVKTIQAGQPQGQVTVRQGDKYKASDVTGVVFVEILLLDKDGYTIKPTDTNQVGEVRARVYDVVAIDTLLAQEVHSNMYDIHCYSMPYFINLSH</sequence>